<name>A0AAI9SUZ3_9ASCO</name>
<comment type="caution">
    <text evidence="7">The sequence shown here is derived from an EMBL/GenBank/DDBJ whole genome shotgun (WGS) entry which is preliminary data.</text>
</comment>
<dbReference type="EMBL" id="JAHUZD010000127">
    <property type="protein sequence ID" value="KAI3403361.1"/>
    <property type="molecule type" value="Genomic_DNA"/>
</dbReference>
<dbReference type="PANTHER" id="PTHR12864">
    <property type="entry name" value="RAN BINDING PROTEIN 9-RELATED"/>
    <property type="match status" value="1"/>
</dbReference>
<evidence type="ECO:0000256" key="2">
    <source>
        <dbReference type="ARBA" id="ARBA00022692"/>
    </source>
</evidence>
<keyword evidence="4" id="KW-0472">Membrane</keyword>
<dbReference type="RefSeq" id="XP_049179108.1">
    <property type="nucleotide sequence ID" value="XM_049325150.1"/>
</dbReference>
<dbReference type="CDD" id="cd12910">
    <property type="entry name" value="SPRY_SSH4_like"/>
    <property type="match status" value="1"/>
</dbReference>
<keyword evidence="8" id="KW-1185">Reference proteome</keyword>
<dbReference type="Gene3D" id="2.60.120.920">
    <property type="match status" value="1"/>
</dbReference>
<evidence type="ECO:0000259" key="6">
    <source>
        <dbReference type="PROSITE" id="PS50188"/>
    </source>
</evidence>
<dbReference type="Proteomes" id="UP001202479">
    <property type="component" value="Unassembled WGS sequence"/>
</dbReference>
<accession>A0AAI9SUZ3</accession>
<dbReference type="InterPro" id="IPR050618">
    <property type="entry name" value="Ubq-SigPath_Reg"/>
</dbReference>
<feature type="compositionally biased region" description="Polar residues" evidence="5">
    <location>
        <begin position="354"/>
        <end position="369"/>
    </location>
</feature>
<comment type="subcellular location">
    <subcellularLocation>
        <location evidence="1">Membrane</location>
        <topology evidence="1">Single-pass membrane protein</topology>
    </subcellularLocation>
</comment>
<dbReference type="InterPro" id="IPR035780">
    <property type="entry name" value="SPRY_Ssh4-like"/>
</dbReference>
<feature type="region of interest" description="Disordered" evidence="5">
    <location>
        <begin position="297"/>
        <end position="440"/>
    </location>
</feature>
<dbReference type="GO" id="GO:0016020">
    <property type="term" value="C:membrane"/>
    <property type="evidence" value="ECO:0007669"/>
    <property type="project" value="UniProtKB-SubCell"/>
</dbReference>
<proteinExistence type="predicted"/>
<dbReference type="SMART" id="SM00449">
    <property type="entry name" value="SPRY"/>
    <property type="match status" value="1"/>
</dbReference>
<dbReference type="InterPro" id="IPR013320">
    <property type="entry name" value="ConA-like_dom_sf"/>
</dbReference>
<evidence type="ECO:0000256" key="5">
    <source>
        <dbReference type="SAM" id="MobiDB-lite"/>
    </source>
</evidence>
<feature type="domain" description="B30.2/SPRY" evidence="6">
    <location>
        <begin position="41"/>
        <end position="257"/>
    </location>
</feature>
<keyword evidence="3" id="KW-1133">Transmembrane helix</keyword>
<dbReference type="InterPro" id="IPR003877">
    <property type="entry name" value="SPRY_dom"/>
</dbReference>
<dbReference type="Pfam" id="PF00622">
    <property type="entry name" value="SPRY"/>
    <property type="match status" value="1"/>
</dbReference>
<protein>
    <submittedName>
        <fullName evidence="7">Ssh4</fullName>
    </submittedName>
</protein>
<evidence type="ECO:0000256" key="3">
    <source>
        <dbReference type="ARBA" id="ARBA00022989"/>
    </source>
</evidence>
<dbReference type="AlphaFoldDB" id="A0AAI9SUZ3"/>
<evidence type="ECO:0000313" key="8">
    <source>
        <dbReference type="Proteomes" id="UP001202479"/>
    </source>
</evidence>
<dbReference type="GeneID" id="73381397"/>
<gene>
    <name evidence="7" type="ORF">KGF56_003782</name>
</gene>
<dbReference type="PROSITE" id="PS50188">
    <property type="entry name" value="B302_SPRY"/>
    <property type="match status" value="1"/>
</dbReference>
<feature type="compositionally biased region" description="Acidic residues" evidence="5">
    <location>
        <begin position="330"/>
        <end position="346"/>
    </location>
</feature>
<reference evidence="7" key="1">
    <citation type="journal article" date="2022" name="DNA Res.">
        <title>Genome analysis of five recently described species of the CUG-Ser clade uncovers Candida theae as a new hybrid lineage with pathogenic potential in the Candida parapsilosis species complex.</title>
        <authorList>
            <person name="Mixao V."/>
            <person name="Del Olmo V."/>
            <person name="Hegedusova E."/>
            <person name="Saus E."/>
            <person name="Pryszcz L."/>
            <person name="Cillingova A."/>
            <person name="Nosek J."/>
            <person name="Gabaldon T."/>
        </authorList>
    </citation>
    <scope>NUCLEOTIDE SEQUENCE</scope>
    <source>
        <strain evidence="7">CBS 10844</strain>
    </source>
</reference>
<dbReference type="SUPFAM" id="SSF49899">
    <property type="entry name" value="Concanavalin A-like lectins/glucanases"/>
    <property type="match status" value="1"/>
</dbReference>
<feature type="compositionally biased region" description="Acidic residues" evidence="5">
    <location>
        <begin position="399"/>
        <end position="425"/>
    </location>
</feature>
<organism evidence="7 8">
    <name type="scientific">Candida oxycetoniae</name>
    <dbReference type="NCBI Taxonomy" id="497107"/>
    <lineage>
        <taxon>Eukaryota</taxon>
        <taxon>Fungi</taxon>
        <taxon>Dikarya</taxon>
        <taxon>Ascomycota</taxon>
        <taxon>Saccharomycotina</taxon>
        <taxon>Pichiomycetes</taxon>
        <taxon>Debaryomycetaceae</taxon>
        <taxon>Candida/Lodderomyces clade</taxon>
        <taxon>Candida</taxon>
    </lineage>
</organism>
<evidence type="ECO:0000313" key="7">
    <source>
        <dbReference type="EMBL" id="KAI3403361.1"/>
    </source>
</evidence>
<evidence type="ECO:0000256" key="1">
    <source>
        <dbReference type="ARBA" id="ARBA00004167"/>
    </source>
</evidence>
<dbReference type="InterPro" id="IPR043136">
    <property type="entry name" value="B30.2/SPRY_sf"/>
</dbReference>
<sequence length="440" mass="50318">MLAITSLFFIVGIIIYFLRRSQKVSEDELQREEENQAYLELNSDEQELYFQSKDYLQNNPYFVGDLSASQNLSIQEKGISAFEFVKDAMLTFNDLLVVNKTELNFFKNFECSTQTNIPIPMKNEVYYFESKIYSLPNPEETLIAIGLSIKPYPWFRLPGRHAQSVSYDSNGYRRYNQPFRFTNEPPFPKLAEGDVVGVGYRTRSGTIFFTRNGKKVSETKIGGHIRNFKIKNHGQIFPTVGANNICSVHVNLGQRGFVFIEGNVKNWGYAPIEGTGPSPPVYNKFNSDILLERSEVGDDDDFSDRENDFPPDFWTSVKNGEEANNNNNNNEEEEEEEEEEEDDDEEGKGRHSVFINQDKFSYNAYSEANSNDERITLNSLVPPHKPPSYNEEHIKRDEREEEGEDGDEVVAVEEGEDVEEEEETETGIASVGPSSSLFKT</sequence>
<keyword evidence="2" id="KW-0812">Transmembrane</keyword>
<dbReference type="InterPro" id="IPR001870">
    <property type="entry name" value="B30.2/SPRY"/>
</dbReference>
<evidence type="ECO:0000256" key="4">
    <source>
        <dbReference type="ARBA" id="ARBA00023136"/>
    </source>
</evidence>